<evidence type="ECO:0000256" key="3">
    <source>
        <dbReference type="ARBA" id="ARBA00022723"/>
    </source>
</evidence>
<dbReference type="GO" id="GO:0048205">
    <property type="term" value="P:COPI coating of Golgi vesicle"/>
    <property type="evidence" value="ECO:0007669"/>
    <property type="project" value="TreeGrafter"/>
</dbReference>
<dbReference type="GO" id="GO:0005096">
    <property type="term" value="F:GTPase activator activity"/>
    <property type="evidence" value="ECO:0007669"/>
    <property type="project" value="UniProtKB-KW"/>
</dbReference>
<dbReference type="OrthoDB" id="983479at2759"/>
<dbReference type="InterPro" id="IPR038508">
    <property type="entry name" value="ArfGAP_dom_sf"/>
</dbReference>
<keyword evidence="2" id="KW-0597">Phosphoprotein</keyword>
<dbReference type="AlphaFoldDB" id="A0A1S3CQ59"/>
<keyword evidence="3" id="KW-0479">Metal-binding</keyword>
<dbReference type="InParanoid" id="A0A1S3CQ59"/>
<evidence type="ECO:0000313" key="10">
    <source>
        <dbReference type="EnsemblPlants" id="MELO3C003413.2.1"/>
    </source>
</evidence>
<dbReference type="FunFam" id="1.10.220.150:FF:000012">
    <property type="entry name" value="ADP-ribosylation factor GTPase-activating protein AGD10"/>
    <property type="match status" value="1"/>
</dbReference>
<dbReference type="eggNOG" id="KOG0706">
    <property type="taxonomic scope" value="Eukaryota"/>
</dbReference>
<evidence type="ECO:0000256" key="8">
    <source>
        <dbReference type="SAM" id="MobiDB-lite"/>
    </source>
</evidence>
<feature type="domain" description="Arf-GAP" evidence="9">
    <location>
        <begin position="10"/>
        <end position="128"/>
    </location>
</feature>
<feature type="compositionally biased region" description="Low complexity" evidence="8">
    <location>
        <begin position="134"/>
        <end position="151"/>
    </location>
</feature>
<dbReference type="GeneID" id="103503548"/>
<reference evidence="12" key="2">
    <citation type="submission" date="2025-04" db="UniProtKB">
        <authorList>
            <consortium name="RefSeq"/>
        </authorList>
    </citation>
    <scope>IDENTIFICATION</scope>
</reference>
<name>A0A1S3CQ59_CUCME</name>
<dbReference type="GO" id="GO:0000139">
    <property type="term" value="C:Golgi membrane"/>
    <property type="evidence" value="ECO:0007669"/>
    <property type="project" value="GOC"/>
</dbReference>
<dbReference type="PRINTS" id="PR00405">
    <property type="entry name" value="REVINTRACTNG"/>
</dbReference>
<dbReference type="PROSITE" id="PS50115">
    <property type="entry name" value="ARFGAP"/>
    <property type="match status" value="1"/>
</dbReference>
<keyword evidence="11" id="KW-1185">Reference proteome</keyword>
<dbReference type="RefSeq" id="XP_008465980.1">
    <property type="nucleotide sequence ID" value="XM_008467758.2"/>
</dbReference>
<sequence length="403" mass="43333">MASDSFTDKNAVFKRLKAKSENKICFDCNAKNPTWASVSFGIFLCIDCSAVHRSLGVHISFVRSINLDSWSPEQLKMMSYGGNNRAQVFFKQHGWNDDGKIEAKYTSRAADLYKRTLSKEVAKTMAEEPPCPSSPVSSHSNGNGNGKSNGNALPSIKTTKQEAPEISSSPKASHSVVVKKPIGAKKTGKIGGLGARKLTTKTSENLYDQKPEDPPTPVSSSITTNGTTASLLASRFEYVENAQSSDVSSNGSPVFGHIAPPKSSSFFAEFGMDNNHSGVYSKKTGSNSTKIQVEETEEARKKFSNAKSISSAQFFGDQNKSAESEAKASLQKFTSSSAISSADLFGQGMDDSTLDLAANEFISRISLQASQDISSLKNMAGETGRKLSSFASTLMTDIQDRIL</sequence>
<dbReference type="KEGG" id="cmo:103503548"/>
<dbReference type="Proteomes" id="UP001652600">
    <property type="component" value="Chromosome 4"/>
</dbReference>
<gene>
    <name evidence="12" type="primary">LOC103503548</name>
    <name evidence="10" type="synonym">103503548</name>
</gene>
<evidence type="ECO:0000256" key="4">
    <source>
        <dbReference type="ARBA" id="ARBA00022771"/>
    </source>
</evidence>
<dbReference type="PANTHER" id="PTHR45686">
    <property type="entry name" value="ADP-RIBOSYLATION FACTOR GTPASE ACTIVATING PROTEIN 3, ISOFORM H-RELATED"/>
    <property type="match status" value="1"/>
</dbReference>
<dbReference type="InterPro" id="IPR001164">
    <property type="entry name" value="ArfGAP_dom"/>
</dbReference>
<keyword evidence="4 7" id="KW-0863">Zinc-finger</keyword>
<dbReference type="Gene3D" id="1.10.220.150">
    <property type="entry name" value="Arf GTPase activating protein"/>
    <property type="match status" value="1"/>
</dbReference>
<protein>
    <submittedName>
        <fullName evidence="12">Probable ADP-ribosylation factor GTPase-activating protein AGD9</fullName>
    </submittedName>
</protein>
<dbReference type="Gramene" id="MELO3C003413.2.1">
    <property type="protein sequence ID" value="MELO3C003413.2.1"/>
    <property type="gene ID" value="MELO3C003413.2"/>
</dbReference>
<evidence type="ECO:0000256" key="5">
    <source>
        <dbReference type="ARBA" id="ARBA00022833"/>
    </source>
</evidence>
<dbReference type="Pfam" id="PF01412">
    <property type="entry name" value="ArfGap"/>
    <property type="match status" value="1"/>
</dbReference>
<keyword evidence="1" id="KW-0343">GTPase activation</keyword>
<accession>A0A1S3CQ59</accession>
<evidence type="ECO:0000256" key="1">
    <source>
        <dbReference type="ARBA" id="ARBA00022468"/>
    </source>
</evidence>
<dbReference type="SUPFAM" id="SSF57863">
    <property type="entry name" value="ArfGap/RecO-like zinc finger"/>
    <property type="match status" value="1"/>
</dbReference>
<evidence type="ECO:0000313" key="11">
    <source>
        <dbReference type="Proteomes" id="UP001652600"/>
    </source>
</evidence>
<evidence type="ECO:0000256" key="6">
    <source>
        <dbReference type="ARBA" id="ARBA00022990"/>
    </source>
</evidence>
<dbReference type="SMART" id="SM00105">
    <property type="entry name" value="ArfGap"/>
    <property type="match status" value="1"/>
</dbReference>
<feature type="region of interest" description="Disordered" evidence="8">
    <location>
        <begin position="123"/>
        <end position="224"/>
    </location>
</feature>
<proteinExistence type="predicted"/>
<dbReference type="GO" id="GO:0008270">
    <property type="term" value="F:zinc ion binding"/>
    <property type="evidence" value="ECO:0007669"/>
    <property type="project" value="UniProtKB-KW"/>
</dbReference>
<evidence type="ECO:0000259" key="9">
    <source>
        <dbReference type="PROSITE" id="PS50115"/>
    </source>
</evidence>
<evidence type="ECO:0000256" key="7">
    <source>
        <dbReference type="PROSITE-ProRule" id="PRU00288"/>
    </source>
</evidence>
<organism evidence="11 12">
    <name type="scientific">Cucumis melo</name>
    <name type="common">Muskmelon</name>
    <dbReference type="NCBI Taxonomy" id="3656"/>
    <lineage>
        <taxon>Eukaryota</taxon>
        <taxon>Viridiplantae</taxon>
        <taxon>Streptophyta</taxon>
        <taxon>Embryophyta</taxon>
        <taxon>Tracheophyta</taxon>
        <taxon>Spermatophyta</taxon>
        <taxon>Magnoliopsida</taxon>
        <taxon>eudicotyledons</taxon>
        <taxon>Gunneridae</taxon>
        <taxon>Pentapetalae</taxon>
        <taxon>rosids</taxon>
        <taxon>fabids</taxon>
        <taxon>Cucurbitales</taxon>
        <taxon>Cucurbitaceae</taxon>
        <taxon>Benincaseae</taxon>
        <taxon>Cucumis</taxon>
    </lineage>
</organism>
<evidence type="ECO:0000313" key="12">
    <source>
        <dbReference type="RefSeq" id="XP_008465980.1"/>
    </source>
</evidence>
<reference evidence="10" key="1">
    <citation type="submission" date="2023-03" db="UniProtKB">
        <authorList>
            <consortium name="EnsemblPlants"/>
        </authorList>
    </citation>
    <scope>IDENTIFICATION</scope>
</reference>
<evidence type="ECO:0000256" key="2">
    <source>
        <dbReference type="ARBA" id="ARBA00022553"/>
    </source>
</evidence>
<dbReference type="CDD" id="cd08831">
    <property type="entry name" value="ArfGap_ArfGap2_3_like"/>
    <property type="match status" value="1"/>
</dbReference>
<dbReference type="InterPro" id="IPR037278">
    <property type="entry name" value="ARFGAP/RecO"/>
</dbReference>
<keyword evidence="5" id="KW-0862">Zinc</keyword>
<dbReference type="SMR" id="A0A1S3CQ59"/>
<dbReference type="PANTHER" id="PTHR45686:SF4">
    <property type="entry name" value="ADP-RIBOSYLATION FACTOR GTPASE ACTIVATING PROTEIN 3, ISOFORM H"/>
    <property type="match status" value="1"/>
</dbReference>
<dbReference type="EnsemblPlants" id="MELO3C003413.2.1">
    <property type="protein sequence ID" value="MELO3C003413.2.1"/>
    <property type="gene ID" value="MELO3C003413.2"/>
</dbReference>
<keyword evidence="6" id="KW-0007">Acetylation</keyword>